<keyword evidence="3 5" id="KW-0863">Zinc-finger</keyword>
<evidence type="ECO:0000256" key="5">
    <source>
        <dbReference type="PROSITE-ProRule" id="PRU00288"/>
    </source>
</evidence>
<feature type="compositionally biased region" description="Low complexity" evidence="6">
    <location>
        <begin position="262"/>
        <end position="282"/>
    </location>
</feature>
<keyword evidence="10" id="KW-1185">Reference proteome</keyword>
<feature type="region of interest" description="Disordered" evidence="6">
    <location>
        <begin position="309"/>
        <end position="365"/>
    </location>
</feature>
<feature type="compositionally biased region" description="Gly residues" evidence="6">
    <location>
        <begin position="504"/>
        <end position="514"/>
    </location>
</feature>
<feature type="region of interest" description="Disordered" evidence="6">
    <location>
        <begin position="390"/>
        <end position="433"/>
    </location>
</feature>
<reference evidence="8 10" key="2">
    <citation type="journal article" date="2023" name="Sci. Data">
        <title>Genome assembly of the Korean intertidal mud-creeper Batillaria attramentaria.</title>
        <authorList>
            <person name="Patra A.K."/>
            <person name="Ho P.T."/>
            <person name="Jun S."/>
            <person name="Lee S.J."/>
            <person name="Kim Y."/>
            <person name="Won Y.J."/>
        </authorList>
    </citation>
    <scope>NUCLEOTIDE SEQUENCE [LARGE SCALE GENOMIC DNA]</scope>
    <source>
        <strain evidence="8">Wonlab-2016</strain>
    </source>
</reference>
<dbReference type="InterPro" id="IPR037278">
    <property type="entry name" value="ARFGAP/RecO"/>
</dbReference>
<feature type="domain" description="Arf-GAP" evidence="7">
    <location>
        <begin position="10"/>
        <end position="137"/>
    </location>
</feature>
<keyword evidence="1" id="KW-0479">Metal-binding</keyword>
<dbReference type="PANTHER" id="PTHR46134">
    <property type="entry name" value="DRONGO, ISOFORM F"/>
    <property type="match status" value="1"/>
</dbReference>
<sequence>MATNKRKQDEKHLKMLREMVALPSNKTCFDCHQRGPTYVNMTIGSFVCTSCSGILRGLNPPHRVKSISMASFTPEEMDFLKMHGNELNRKVFLGLYDNRTWPEPDSRDEQRVRDFMVQKYENKRFYVAPTDAMREEAKRMNEAALSKQPQVKPLRSLLGENATKLVVNSQPSQVSHNSTPAPVTAPAMAAVPKPTVPAAVPAQQPAKASSGFDLLGGFADFSSFGAAPSAPPAQPAQSSAPATFPISSAPLQPFSNTGGLQPLSATPLNAAPPTSTPASSAPTNFSAISDKYAALADLDSTFSTTTAAPTQQTVNWGGSDSTVGSTINWGGSTPGSTGSGDTGGSINWGGSSGGGSGGLGWNSNAGGVPGGPSAVGGGVFGATSTAANPFGGGGGGAPPAMSQAAGMPGQANPFGAGGAPPAFGQAPASTPSSFGYQQQFPVQNGGFGMASTAAGFAYSSAPATYGVAPQGFQAQPGMAQGFGMPAAQGFGPPAGPPPAYGAQQGFGAGWGQMPGGAQQPSANPFMVGTQSSMPPYSQPYNQPYSQP</sequence>
<evidence type="ECO:0000256" key="1">
    <source>
        <dbReference type="ARBA" id="ARBA00022723"/>
    </source>
</evidence>
<feature type="region of interest" description="Disordered" evidence="6">
    <location>
        <begin position="490"/>
        <end position="547"/>
    </location>
</feature>
<dbReference type="Gene3D" id="1.10.220.150">
    <property type="entry name" value="Arf GTPase activating protein"/>
    <property type="match status" value="1"/>
</dbReference>
<feature type="compositionally biased region" description="Polar residues" evidence="6">
    <location>
        <begin position="309"/>
        <end position="329"/>
    </location>
</feature>
<feature type="compositionally biased region" description="Polar residues" evidence="6">
    <location>
        <begin position="245"/>
        <end position="259"/>
    </location>
</feature>
<reference evidence="8" key="1">
    <citation type="submission" date="2020-09" db="EMBL/GenBank/DDBJ databases">
        <authorList>
            <person name="Won Y."/>
        </authorList>
    </citation>
    <scope>NUCLEOTIDE SEQUENCE</scope>
    <source>
        <strain evidence="8">Wonlab-2016</strain>
        <tissue evidence="8">Foot muscle</tissue>
    </source>
</reference>
<dbReference type="EMBL" id="JACVVK020000642">
    <property type="protein sequence ID" value="KAK7461176.1"/>
    <property type="molecule type" value="Genomic_DNA"/>
</dbReference>
<accession>A0ABD0J4U8</accession>
<dbReference type="Pfam" id="PF01412">
    <property type="entry name" value="ArfGap"/>
    <property type="match status" value="1"/>
</dbReference>
<evidence type="ECO:0000313" key="10">
    <source>
        <dbReference type="Proteomes" id="UP001519460"/>
    </source>
</evidence>
<feature type="compositionally biased region" description="Gly residues" evidence="6">
    <location>
        <begin position="337"/>
        <end position="360"/>
    </location>
</feature>
<evidence type="ECO:0000259" key="7">
    <source>
        <dbReference type="PROSITE" id="PS50115"/>
    </source>
</evidence>
<dbReference type="PROSITE" id="PS50115">
    <property type="entry name" value="ARFGAP"/>
    <property type="match status" value="1"/>
</dbReference>
<evidence type="ECO:0000313" key="8">
    <source>
        <dbReference type="EMBL" id="KAK7461176.1"/>
    </source>
</evidence>
<comment type="caution">
    <text evidence="8">The sequence shown here is derived from an EMBL/GenBank/DDBJ whole genome shotgun (WGS) entry which is preliminary data.</text>
</comment>
<feature type="region of interest" description="Disordered" evidence="6">
    <location>
        <begin position="226"/>
        <end position="282"/>
    </location>
</feature>
<keyword evidence="2" id="KW-0677">Repeat</keyword>
<evidence type="ECO:0000256" key="3">
    <source>
        <dbReference type="ARBA" id="ARBA00022771"/>
    </source>
</evidence>
<dbReference type="GO" id="GO:0008270">
    <property type="term" value="F:zinc ion binding"/>
    <property type="evidence" value="ECO:0007669"/>
    <property type="project" value="UniProtKB-KW"/>
</dbReference>
<evidence type="ECO:0000313" key="9">
    <source>
        <dbReference type="EMBL" id="KAK7484758.1"/>
    </source>
</evidence>
<evidence type="ECO:0000256" key="2">
    <source>
        <dbReference type="ARBA" id="ARBA00022737"/>
    </source>
</evidence>
<dbReference type="SMART" id="SM00105">
    <property type="entry name" value="ArfGap"/>
    <property type="match status" value="1"/>
</dbReference>
<feature type="compositionally biased region" description="Low complexity" evidence="6">
    <location>
        <begin position="530"/>
        <end position="547"/>
    </location>
</feature>
<dbReference type="CDD" id="cd08838">
    <property type="entry name" value="ArfGap_AGFG"/>
    <property type="match status" value="1"/>
</dbReference>
<dbReference type="PANTHER" id="PTHR46134:SF3">
    <property type="entry name" value="ARFGAP WITH FG REPEATS 1"/>
    <property type="match status" value="1"/>
</dbReference>
<dbReference type="InterPro" id="IPR052248">
    <property type="entry name" value="Arf-GAP_FG-repeat_protein"/>
</dbReference>
<dbReference type="Proteomes" id="UP001519460">
    <property type="component" value="Unassembled WGS sequence"/>
</dbReference>
<feature type="compositionally biased region" description="Low complexity" evidence="6">
    <location>
        <begin position="398"/>
        <end position="428"/>
    </location>
</feature>
<proteinExistence type="predicted"/>
<dbReference type="InterPro" id="IPR001164">
    <property type="entry name" value="ArfGAP_dom"/>
</dbReference>
<dbReference type="PRINTS" id="PR00405">
    <property type="entry name" value="REVINTRACTNG"/>
</dbReference>
<evidence type="ECO:0000256" key="4">
    <source>
        <dbReference type="ARBA" id="ARBA00022833"/>
    </source>
</evidence>
<organism evidence="8 10">
    <name type="scientific">Batillaria attramentaria</name>
    <dbReference type="NCBI Taxonomy" id="370345"/>
    <lineage>
        <taxon>Eukaryota</taxon>
        <taxon>Metazoa</taxon>
        <taxon>Spiralia</taxon>
        <taxon>Lophotrochozoa</taxon>
        <taxon>Mollusca</taxon>
        <taxon>Gastropoda</taxon>
        <taxon>Caenogastropoda</taxon>
        <taxon>Sorbeoconcha</taxon>
        <taxon>Cerithioidea</taxon>
        <taxon>Batillariidae</taxon>
        <taxon>Batillaria</taxon>
    </lineage>
</organism>
<dbReference type="FunFam" id="1.10.220.150:FF:000005">
    <property type="entry name" value="Arf-GAP domain and FG repeat-containing protein 1"/>
    <property type="match status" value="1"/>
</dbReference>
<evidence type="ECO:0000256" key="6">
    <source>
        <dbReference type="SAM" id="MobiDB-lite"/>
    </source>
</evidence>
<name>A0ABD0J4U8_9CAEN</name>
<protein>
    <recommendedName>
        <fullName evidence="7">Arf-GAP domain-containing protein</fullName>
    </recommendedName>
</protein>
<dbReference type="InterPro" id="IPR038508">
    <property type="entry name" value="ArfGAP_dom_sf"/>
</dbReference>
<dbReference type="EMBL" id="JACVVK020000205">
    <property type="protein sequence ID" value="KAK7484758.1"/>
    <property type="molecule type" value="Genomic_DNA"/>
</dbReference>
<dbReference type="SUPFAM" id="SSF57863">
    <property type="entry name" value="ArfGap/RecO-like zinc finger"/>
    <property type="match status" value="1"/>
</dbReference>
<keyword evidence="4" id="KW-0862">Zinc</keyword>
<gene>
    <name evidence="9" type="ORF">BaRGS_00024043</name>
    <name evidence="8" type="ORF">BaRGS_00038764</name>
</gene>
<reference evidence="8" key="3">
    <citation type="submission" date="2023-01" db="EMBL/GenBank/DDBJ databases">
        <authorList>
            <person name="Patra A."/>
        </authorList>
    </citation>
    <scope>NUCLEOTIDE SEQUENCE</scope>
    <source>
        <strain evidence="8">Wonlab-2016</strain>
        <tissue evidence="8">Foot muscle</tissue>
    </source>
</reference>
<dbReference type="AlphaFoldDB" id="A0ABD0J4U8"/>